<feature type="compositionally biased region" description="Polar residues" evidence="3">
    <location>
        <begin position="18"/>
        <end position="51"/>
    </location>
</feature>
<sequence>MPTFRSIPIPPSVRSRLLQPQQKRANHDNSGQHPNKTHQQPQLPNKSSVATPRSLLTRDPNDLIDLFSGGHGRNEQKMAGILTLRSHVARAMISKTRNGKRLLCYNREDPQKRNRWERNQDQDLMDQFPLIPGGSMSLLHAWDLQQEMNSKNQKRFEIFSTGCRALDNLLAFPAEYFFSSDDGVAGSAISHNVDTDFGEVKGIPRGYVLRLSGTTGKTQLALQFVAKAITQSSQRSPGWNKRIRYCHSTAGHSGCSLAQRLFQLIENINIGNDDHRVREDTTKKIEFQPIATVSQLISTIAKLEEEWLQRTASEQQQPQGKQQLRGGSTEKGPVAMLVLDALPWMLVEREEAERIQALNRWLKRIARHYHVWIIIVTPTVGGRPSSKLSSLYGNTMSPDIHLRLQKQTSTRSSLQLMRHPAKAVTEQDCITLLHNSKFGITTPE</sequence>
<dbReference type="EMBL" id="HBIX01022806">
    <property type="protein sequence ID" value="CAE0723115.1"/>
    <property type="molecule type" value="Transcribed_RNA"/>
</dbReference>
<dbReference type="AlphaFoldDB" id="A0A7S4AR26"/>
<dbReference type="GO" id="GO:0000723">
    <property type="term" value="P:telomere maintenance"/>
    <property type="evidence" value="ECO:0007669"/>
    <property type="project" value="TreeGrafter"/>
</dbReference>
<dbReference type="Gene3D" id="3.40.50.300">
    <property type="entry name" value="P-loop containing nucleotide triphosphate hydrolases"/>
    <property type="match status" value="1"/>
</dbReference>
<comment type="subcellular location">
    <subcellularLocation>
        <location evidence="1">Nucleus</location>
    </subcellularLocation>
</comment>
<dbReference type="GO" id="GO:0003697">
    <property type="term" value="F:single-stranded DNA binding"/>
    <property type="evidence" value="ECO:0007669"/>
    <property type="project" value="TreeGrafter"/>
</dbReference>
<dbReference type="GO" id="GO:0008094">
    <property type="term" value="F:ATP-dependent activity, acting on DNA"/>
    <property type="evidence" value="ECO:0007669"/>
    <property type="project" value="TreeGrafter"/>
</dbReference>
<dbReference type="GO" id="GO:0000724">
    <property type="term" value="P:double-strand break repair via homologous recombination"/>
    <property type="evidence" value="ECO:0007669"/>
    <property type="project" value="TreeGrafter"/>
</dbReference>
<feature type="region of interest" description="Disordered" evidence="3">
    <location>
        <begin position="1"/>
        <end position="57"/>
    </location>
</feature>
<dbReference type="InterPro" id="IPR027417">
    <property type="entry name" value="P-loop_NTPase"/>
</dbReference>
<dbReference type="InterPro" id="IPR051988">
    <property type="entry name" value="HRR_RAD51_Paralog"/>
</dbReference>
<dbReference type="PANTHER" id="PTHR46457:SF1">
    <property type="entry name" value="DNA REPAIR PROTEIN RAD51 HOMOLOG 4"/>
    <property type="match status" value="1"/>
</dbReference>
<evidence type="ECO:0000256" key="3">
    <source>
        <dbReference type="SAM" id="MobiDB-lite"/>
    </source>
</evidence>
<organism evidence="4">
    <name type="scientific">Pseudo-nitzschia australis</name>
    <dbReference type="NCBI Taxonomy" id="44445"/>
    <lineage>
        <taxon>Eukaryota</taxon>
        <taxon>Sar</taxon>
        <taxon>Stramenopiles</taxon>
        <taxon>Ochrophyta</taxon>
        <taxon>Bacillariophyta</taxon>
        <taxon>Bacillariophyceae</taxon>
        <taxon>Bacillariophycidae</taxon>
        <taxon>Bacillariales</taxon>
        <taxon>Bacillariaceae</taxon>
        <taxon>Pseudo-nitzschia</taxon>
    </lineage>
</organism>
<dbReference type="PANTHER" id="PTHR46457">
    <property type="entry name" value="DNA REPAIR PROTEIN RAD51 HOMOLOG 4"/>
    <property type="match status" value="1"/>
</dbReference>
<accession>A0A7S4AR26</accession>
<dbReference type="GO" id="GO:0005657">
    <property type="term" value="C:replication fork"/>
    <property type="evidence" value="ECO:0007669"/>
    <property type="project" value="TreeGrafter"/>
</dbReference>
<gene>
    <name evidence="4" type="ORF">PAUS00366_LOCUS15871</name>
</gene>
<protein>
    <submittedName>
        <fullName evidence="4">Uncharacterized protein</fullName>
    </submittedName>
</protein>
<dbReference type="SUPFAM" id="SSF52540">
    <property type="entry name" value="P-loop containing nucleoside triphosphate hydrolases"/>
    <property type="match status" value="1"/>
</dbReference>
<dbReference type="GO" id="GO:0007131">
    <property type="term" value="P:reciprocal meiotic recombination"/>
    <property type="evidence" value="ECO:0007669"/>
    <property type="project" value="TreeGrafter"/>
</dbReference>
<dbReference type="GO" id="GO:0033063">
    <property type="term" value="C:Rad51B-Rad51C-Rad51D-XRCC2 complex"/>
    <property type="evidence" value="ECO:0007669"/>
    <property type="project" value="TreeGrafter"/>
</dbReference>
<evidence type="ECO:0000256" key="1">
    <source>
        <dbReference type="ARBA" id="ARBA00004123"/>
    </source>
</evidence>
<dbReference type="GO" id="GO:0042148">
    <property type="term" value="P:DNA strand invasion"/>
    <property type="evidence" value="ECO:0007669"/>
    <property type="project" value="TreeGrafter"/>
</dbReference>
<evidence type="ECO:0000256" key="2">
    <source>
        <dbReference type="ARBA" id="ARBA00023242"/>
    </source>
</evidence>
<keyword evidence="2" id="KW-0539">Nucleus</keyword>
<evidence type="ECO:0000313" key="4">
    <source>
        <dbReference type="EMBL" id="CAE0723115.1"/>
    </source>
</evidence>
<name>A0A7S4AR26_9STRA</name>
<reference evidence="4" key="1">
    <citation type="submission" date="2021-01" db="EMBL/GenBank/DDBJ databases">
        <authorList>
            <person name="Corre E."/>
            <person name="Pelletier E."/>
            <person name="Niang G."/>
            <person name="Scheremetjew M."/>
            <person name="Finn R."/>
            <person name="Kale V."/>
            <person name="Holt S."/>
            <person name="Cochrane G."/>
            <person name="Meng A."/>
            <person name="Brown T."/>
            <person name="Cohen L."/>
        </authorList>
    </citation>
    <scope>NUCLEOTIDE SEQUENCE</scope>
    <source>
        <strain evidence="4">10249 10 AB</strain>
    </source>
</reference>
<dbReference type="GO" id="GO:0005815">
    <property type="term" value="C:microtubule organizing center"/>
    <property type="evidence" value="ECO:0007669"/>
    <property type="project" value="TreeGrafter"/>
</dbReference>
<proteinExistence type="predicted"/>
<dbReference type="GO" id="GO:0000400">
    <property type="term" value="F:four-way junction DNA binding"/>
    <property type="evidence" value="ECO:0007669"/>
    <property type="project" value="TreeGrafter"/>
</dbReference>